<reference evidence="10" key="1">
    <citation type="submission" date="2024-03" db="EMBL/GenBank/DDBJ databases">
        <title>WGS assembly of Saponaria officinalis var. Norfolk2.</title>
        <authorList>
            <person name="Jenkins J."/>
            <person name="Shu S."/>
            <person name="Grimwood J."/>
            <person name="Barry K."/>
            <person name="Goodstein D."/>
            <person name="Schmutz J."/>
            <person name="Leebens-Mack J."/>
            <person name="Osbourn A."/>
        </authorList>
    </citation>
    <scope>NUCLEOTIDE SEQUENCE [LARGE SCALE GENOMIC DNA]</scope>
    <source>
        <strain evidence="10">JIC</strain>
    </source>
</reference>
<dbReference type="GO" id="GO:0005634">
    <property type="term" value="C:nucleus"/>
    <property type="evidence" value="ECO:0007669"/>
    <property type="project" value="UniProtKB-SubCell"/>
</dbReference>
<dbReference type="GO" id="GO:2000032">
    <property type="term" value="P:regulation of secondary shoot formation"/>
    <property type="evidence" value="ECO:0007669"/>
    <property type="project" value="TreeGrafter"/>
</dbReference>
<keyword evidence="11" id="KW-1185">Reference proteome</keyword>
<dbReference type="PROSITE" id="PS51370">
    <property type="entry name" value="R"/>
    <property type="match status" value="1"/>
</dbReference>
<evidence type="ECO:0000256" key="6">
    <source>
        <dbReference type="ARBA" id="ARBA00023242"/>
    </source>
</evidence>
<dbReference type="GO" id="GO:0003700">
    <property type="term" value="F:DNA-binding transcription factor activity"/>
    <property type="evidence" value="ECO:0007669"/>
    <property type="project" value="InterPro"/>
</dbReference>
<evidence type="ECO:0000256" key="4">
    <source>
        <dbReference type="ARBA" id="ARBA00023125"/>
    </source>
</evidence>
<evidence type="ECO:0000256" key="1">
    <source>
        <dbReference type="ARBA" id="ARBA00004123"/>
    </source>
</evidence>
<dbReference type="InterPro" id="IPR017888">
    <property type="entry name" value="CYC/TB1_R_domain"/>
</dbReference>
<evidence type="ECO:0000256" key="5">
    <source>
        <dbReference type="ARBA" id="ARBA00023163"/>
    </source>
</evidence>
<feature type="compositionally biased region" description="Pro residues" evidence="7">
    <location>
        <begin position="40"/>
        <end position="54"/>
    </location>
</feature>
<evidence type="ECO:0000256" key="2">
    <source>
        <dbReference type="ARBA" id="ARBA00022473"/>
    </source>
</evidence>
<name>A0AAW1JMH7_SAPOF</name>
<feature type="domain" description="R" evidence="9">
    <location>
        <begin position="139"/>
        <end position="156"/>
    </location>
</feature>
<accession>A0AAW1JMH7</accession>
<keyword evidence="6" id="KW-0539">Nucleus</keyword>
<evidence type="ECO:0000256" key="3">
    <source>
        <dbReference type="ARBA" id="ARBA00023015"/>
    </source>
</evidence>
<proteinExistence type="predicted"/>
<gene>
    <name evidence="10" type="ORF">RND81_07G030100</name>
</gene>
<dbReference type="AlphaFoldDB" id="A0AAW1JMH7"/>
<feature type="compositionally biased region" description="Basic residues" evidence="7">
    <location>
        <begin position="63"/>
        <end position="77"/>
    </location>
</feature>
<dbReference type="EMBL" id="JBDFQZ010000007">
    <property type="protein sequence ID" value="KAK9705051.1"/>
    <property type="molecule type" value="Genomic_DNA"/>
</dbReference>
<dbReference type="Proteomes" id="UP001443914">
    <property type="component" value="Unassembled WGS sequence"/>
</dbReference>
<evidence type="ECO:0000256" key="7">
    <source>
        <dbReference type="SAM" id="MobiDB-lite"/>
    </source>
</evidence>
<organism evidence="10 11">
    <name type="scientific">Saponaria officinalis</name>
    <name type="common">Common soapwort</name>
    <name type="synonym">Lychnis saponaria</name>
    <dbReference type="NCBI Taxonomy" id="3572"/>
    <lineage>
        <taxon>Eukaryota</taxon>
        <taxon>Viridiplantae</taxon>
        <taxon>Streptophyta</taxon>
        <taxon>Embryophyta</taxon>
        <taxon>Tracheophyta</taxon>
        <taxon>Spermatophyta</taxon>
        <taxon>Magnoliopsida</taxon>
        <taxon>eudicotyledons</taxon>
        <taxon>Gunneridae</taxon>
        <taxon>Pentapetalae</taxon>
        <taxon>Caryophyllales</taxon>
        <taxon>Caryophyllaceae</taxon>
        <taxon>Caryophylleae</taxon>
        <taxon>Saponaria</taxon>
    </lineage>
</organism>
<keyword evidence="3" id="KW-0805">Transcription regulation</keyword>
<protein>
    <recommendedName>
        <fullName evidence="12">Cycloidea-like protein</fullName>
    </recommendedName>
</protein>
<dbReference type="InterPro" id="IPR005333">
    <property type="entry name" value="Transcription_factor_TCP"/>
</dbReference>
<dbReference type="Pfam" id="PF03634">
    <property type="entry name" value="TCP"/>
    <property type="match status" value="1"/>
</dbReference>
<evidence type="ECO:0000259" key="9">
    <source>
        <dbReference type="PROSITE" id="PS51370"/>
    </source>
</evidence>
<dbReference type="PANTHER" id="PTHR31072:SF87">
    <property type="entry name" value="TRANSCRIPTION FACTOR TCP12"/>
    <property type="match status" value="1"/>
</dbReference>
<evidence type="ECO:0000313" key="11">
    <source>
        <dbReference type="Proteomes" id="UP001443914"/>
    </source>
</evidence>
<evidence type="ECO:0008006" key="12">
    <source>
        <dbReference type="Google" id="ProtNLM"/>
    </source>
</evidence>
<dbReference type="PANTHER" id="PTHR31072">
    <property type="entry name" value="TRANSCRIPTION FACTOR TCP4-RELATED"/>
    <property type="match status" value="1"/>
</dbReference>
<sequence length="236" mass="27757">MNSNQNTYEFSHEDNNLFNPFCSQLLDHDEFQFSNTLPYYTPPPPPPPPQPQPPTMEENPLEKRKRKAVGKKDRHSKINTAHGPRDRRMRLSVQIARKFFDLQDMLGFDKASKTIEWLFNKSKAAIKDLSNQSGGSRSKESRARAREWARKRTKEKLMMKNKKGLLEEIIMEKNPNIIRVNNDEQQQGQMMNIPIEDKMASIGIIERFQHDYDEQEIMWYNDCSFVVVPENWATQK</sequence>
<dbReference type="PROSITE" id="PS51369">
    <property type="entry name" value="TCP"/>
    <property type="match status" value="1"/>
</dbReference>
<feature type="domain" description="TCP" evidence="8">
    <location>
        <begin position="71"/>
        <end position="129"/>
    </location>
</feature>
<keyword evidence="2" id="KW-0217">Developmental protein</keyword>
<comment type="caution">
    <text evidence="10">The sequence shown here is derived from an EMBL/GenBank/DDBJ whole genome shotgun (WGS) entry which is preliminary data.</text>
</comment>
<feature type="region of interest" description="Disordered" evidence="7">
    <location>
        <begin position="34"/>
        <end position="87"/>
    </location>
</feature>
<comment type="subcellular location">
    <subcellularLocation>
        <location evidence="1">Nucleus</location>
    </subcellularLocation>
</comment>
<evidence type="ECO:0000313" key="10">
    <source>
        <dbReference type="EMBL" id="KAK9705051.1"/>
    </source>
</evidence>
<keyword evidence="5" id="KW-0804">Transcription</keyword>
<dbReference type="GO" id="GO:0043565">
    <property type="term" value="F:sequence-specific DNA binding"/>
    <property type="evidence" value="ECO:0007669"/>
    <property type="project" value="TreeGrafter"/>
</dbReference>
<dbReference type="InterPro" id="IPR017887">
    <property type="entry name" value="TF_TCP_subgr"/>
</dbReference>
<evidence type="ECO:0000259" key="8">
    <source>
        <dbReference type="PROSITE" id="PS51369"/>
    </source>
</evidence>
<keyword evidence="4" id="KW-0238">DNA-binding</keyword>